<evidence type="ECO:0000313" key="2">
    <source>
        <dbReference type="Proteomes" id="UP000308197"/>
    </source>
</evidence>
<dbReference type="AlphaFoldDB" id="A0A5C3PNH6"/>
<reference evidence="1 2" key="1">
    <citation type="journal article" date="2019" name="Nat. Ecol. Evol.">
        <title>Megaphylogeny resolves global patterns of mushroom evolution.</title>
        <authorList>
            <person name="Varga T."/>
            <person name="Krizsan K."/>
            <person name="Foldi C."/>
            <person name="Dima B."/>
            <person name="Sanchez-Garcia M."/>
            <person name="Sanchez-Ramirez S."/>
            <person name="Szollosi G.J."/>
            <person name="Szarkandi J.G."/>
            <person name="Papp V."/>
            <person name="Albert L."/>
            <person name="Andreopoulos W."/>
            <person name="Angelini C."/>
            <person name="Antonin V."/>
            <person name="Barry K.W."/>
            <person name="Bougher N.L."/>
            <person name="Buchanan P."/>
            <person name="Buyck B."/>
            <person name="Bense V."/>
            <person name="Catcheside P."/>
            <person name="Chovatia M."/>
            <person name="Cooper J."/>
            <person name="Damon W."/>
            <person name="Desjardin D."/>
            <person name="Finy P."/>
            <person name="Geml J."/>
            <person name="Haridas S."/>
            <person name="Hughes K."/>
            <person name="Justo A."/>
            <person name="Karasinski D."/>
            <person name="Kautmanova I."/>
            <person name="Kiss B."/>
            <person name="Kocsube S."/>
            <person name="Kotiranta H."/>
            <person name="LaButti K.M."/>
            <person name="Lechner B.E."/>
            <person name="Liimatainen K."/>
            <person name="Lipzen A."/>
            <person name="Lukacs Z."/>
            <person name="Mihaltcheva S."/>
            <person name="Morgado L.N."/>
            <person name="Niskanen T."/>
            <person name="Noordeloos M.E."/>
            <person name="Ohm R.A."/>
            <person name="Ortiz-Santana B."/>
            <person name="Ovrebo C."/>
            <person name="Racz N."/>
            <person name="Riley R."/>
            <person name="Savchenko A."/>
            <person name="Shiryaev A."/>
            <person name="Soop K."/>
            <person name="Spirin V."/>
            <person name="Szebenyi C."/>
            <person name="Tomsovsky M."/>
            <person name="Tulloss R.E."/>
            <person name="Uehling J."/>
            <person name="Grigoriev I.V."/>
            <person name="Vagvolgyi C."/>
            <person name="Papp T."/>
            <person name="Martin F.M."/>
            <person name="Miettinen O."/>
            <person name="Hibbett D.S."/>
            <person name="Nagy L.G."/>
        </authorList>
    </citation>
    <scope>NUCLEOTIDE SEQUENCE [LARGE SCALE GENOMIC DNA]</scope>
    <source>
        <strain evidence="1 2">HHB13444</strain>
    </source>
</reference>
<dbReference type="Proteomes" id="UP000308197">
    <property type="component" value="Unassembled WGS sequence"/>
</dbReference>
<evidence type="ECO:0000313" key="1">
    <source>
        <dbReference type="EMBL" id="TFK89838.1"/>
    </source>
</evidence>
<organism evidence="1 2">
    <name type="scientific">Polyporus arcularius HHB13444</name>
    <dbReference type="NCBI Taxonomy" id="1314778"/>
    <lineage>
        <taxon>Eukaryota</taxon>
        <taxon>Fungi</taxon>
        <taxon>Dikarya</taxon>
        <taxon>Basidiomycota</taxon>
        <taxon>Agaricomycotina</taxon>
        <taxon>Agaricomycetes</taxon>
        <taxon>Polyporales</taxon>
        <taxon>Polyporaceae</taxon>
        <taxon>Polyporus</taxon>
    </lineage>
</organism>
<gene>
    <name evidence="1" type="ORF">K466DRAFT_8259</name>
</gene>
<proteinExistence type="predicted"/>
<keyword evidence="2" id="KW-1185">Reference proteome</keyword>
<dbReference type="InParanoid" id="A0A5C3PNH6"/>
<protein>
    <submittedName>
        <fullName evidence="1">Uncharacterized protein</fullName>
    </submittedName>
</protein>
<dbReference type="EMBL" id="ML211063">
    <property type="protein sequence ID" value="TFK89838.1"/>
    <property type="molecule type" value="Genomic_DNA"/>
</dbReference>
<sequence length="94" mass="10635">MNGRWEVRGRTRPKSRRRVCRRVLDEKEKARRAAWRACGLPMRSFVIHTVKLRCWTCGQSGISGIGCVNHLLASATRWYAPSSSFATTTRGSAI</sequence>
<name>A0A5C3PNH6_9APHY</name>
<accession>A0A5C3PNH6</accession>